<dbReference type="InterPro" id="IPR004089">
    <property type="entry name" value="MCPsignal_dom"/>
</dbReference>
<feature type="transmembrane region" description="Helical" evidence="10">
    <location>
        <begin position="27"/>
        <end position="45"/>
    </location>
</feature>
<keyword evidence="5 10" id="KW-1133">Transmembrane helix</keyword>
<evidence type="ECO:0000259" key="11">
    <source>
        <dbReference type="PROSITE" id="PS50111"/>
    </source>
</evidence>
<evidence type="ECO:0000259" key="12">
    <source>
        <dbReference type="PROSITE" id="PS50885"/>
    </source>
</evidence>
<dbReference type="GO" id="GO:0007165">
    <property type="term" value="P:signal transduction"/>
    <property type="evidence" value="ECO:0007669"/>
    <property type="project" value="UniProtKB-KW"/>
</dbReference>
<feature type="domain" description="HAMP" evidence="12">
    <location>
        <begin position="346"/>
        <end position="402"/>
    </location>
</feature>
<evidence type="ECO:0000256" key="9">
    <source>
        <dbReference type="PROSITE-ProRule" id="PRU00284"/>
    </source>
</evidence>
<evidence type="ECO:0000256" key="4">
    <source>
        <dbReference type="ARBA" id="ARBA00022692"/>
    </source>
</evidence>
<proteinExistence type="inferred from homology"/>
<evidence type="ECO:0000256" key="6">
    <source>
        <dbReference type="ARBA" id="ARBA00023136"/>
    </source>
</evidence>
<dbReference type="Pfam" id="PF02743">
    <property type="entry name" value="dCache_1"/>
    <property type="match status" value="1"/>
</dbReference>
<keyword evidence="7 9" id="KW-0807">Transducer</keyword>
<keyword evidence="2" id="KW-1003">Cell membrane</keyword>
<dbReference type="GO" id="GO:0006935">
    <property type="term" value="P:chemotaxis"/>
    <property type="evidence" value="ECO:0007669"/>
    <property type="project" value="UniProtKB-KW"/>
</dbReference>
<gene>
    <name evidence="13" type="ORF">KDK92_04335</name>
</gene>
<keyword evidence="3" id="KW-0145">Chemotaxis</keyword>
<dbReference type="GO" id="GO:0005886">
    <property type="term" value="C:plasma membrane"/>
    <property type="evidence" value="ECO:0007669"/>
    <property type="project" value="UniProtKB-SubCell"/>
</dbReference>
<dbReference type="PANTHER" id="PTHR32089">
    <property type="entry name" value="METHYL-ACCEPTING CHEMOTAXIS PROTEIN MCPB"/>
    <property type="match status" value="1"/>
</dbReference>
<dbReference type="SMART" id="SM00283">
    <property type="entry name" value="MA"/>
    <property type="match status" value="1"/>
</dbReference>
<comment type="subcellular location">
    <subcellularLocation>
        <location evidence="1">Cell membrane</location>
        <topology evidence="1">Multi-pass membrane protein</topology>
    </subcellularLocation>
</comment>
<protein>
    <submittedName>
        <fullName evidence="13">Methyl-accepting chemotaxis protein</fullName>
    </submittedName>
</protein>
<comment type="similarity">
    <text evidence="8">Belongs to the methyl-accepting chemotaxis (MCP) protein family.</text>
</comment>
<keyword evidence="6 10" id="KW-0472">Membrane</keyword>
<evidence type="ECO:0000256" key="8">
    <source>
        <dbReference type="ARBA" id="ARBA00029447"/>
    </source>
</evidence>
<name>A0A9J6NY93_9CLOT</name>
<dbReference type="InterPro" id="IPR033479">
    <property type="entry name" value="dCache_1"/>
</dbReference>
<dbReference type="RefSeq" id="WP_250857824.1">
    <property type="nucleotide sequence ID" value="NZ_JAGSOJ010000001.1"/>
</dbReference>
<dbReference type="PROSITE" id="PS50111">
    <property type="entry name" value="CHEMOTAXIS_TRANSDUC_2"/>
    <property type="match status" value="1"/>
</dbReference>
<evidence type="ECO:0000256" key="3">
    <source>
        <dbReference type="ARBA" id="ARBA00022500"/>
    </source>
</evidence>
<keyword evidence="4 10" id="KW-0812">Transmembrane</keyword>
<dbReference type="AlphaFoldDB" id="A0A9J6NY93"/>
<feature type="transmembrane region" description="Helical" evidence="10">
    <location>
        <begin position="322"/>
        <end position="344"/>
    </location>
</feature>
<dbReference type="SUPFAM" id="SSF58104">
    <property type="entry name" value="Methyl-accepting chemotaxis protein (MCP) signaling domain"/>
    <property type="match status" value="1"/>
</dbReference>
<dbReference type="Gene3D" id="6.10.340.10">
    <property type="match status" value="1"/>
</dbReference>
<dbReference type="CDD" id="cd12913">
    <property type="entry name" value="PDC1_MCP_like"/>
    <property type="match status" value="1"/>
</dbReference>
<evidence type="ECO:0000256" key="5">
    <source>
        <dbReference type="ARBA" id="ARBA00022989"/>
    </source>
</evidence>
<dbReference type="Gene3D" id="1.10.287.950">
    <property type="entry name" value="Methyl-accepting chemotaxis protein"/>
    <property type="match status" value="1"/>
</dbReference>
<evidence type="ECO:0000256" key="10">
    <source>
        <dbReference type="SAM" id="Phobius"/>
    </source>
</evidence>
<evidence type="ECO:0000313" key="14">
    <source>
        <dbReference type="Proteomes" id="UP001056429"/>
    </source>
</evidence>
<dbReference type="Proteomes" id="UP001056429">
    <property type="component" value="Unassembled WGS sequence"/>
</dbReference>
<keyword evidence="14" id="KW-1185">Reference proteome</keyword>
<sequence length="707" mass="78827">MLQKSKKENENNSTKSFMNFRKISTKITVAITLMIIISSLTLSLINANHTGDILESDALEQLELLSQSKSNEFDVLLESAESSLKSFSSLINATFDFEQFKSDPNYVATYDGVISKVVEENIENNDVLSMYVVFNPDLIGFTYDVNYSIKDGSLVRAPMFTMKDFEPNSGKTDWYYAAKNAKKPLWLKPYFWEDFNRDIISYEIPIYQDGELLAVLGTSFDFNIFRNEINDIKVYEEGYAFLLDQNYDVLVHHTLAMGECFDKVLNGKFKTITAKMSEKESDTIKYKYDGQEKIMSFTRVANGNIIALTVSKKEIFQEMNSAMFFMIIVSLVIVIISIAMSSFLGRSISKPIVRVTELITKTEELDLSYASDYENLLKYNDEIGIMSRALFNTRKVLRKVIGNIKENSNVIDNEAATLSASSEEMSSLAENVSDVIEEGAKGSQSQAEDLANINQILNEFGEELDNIVQAIDNVDSNAKDVSTLANESGSNMKTFTMSVGKVSDTFENLLSKISALNSNMSKINEITNLINSIADQTNLLALNAAIEAARAGEAGKGFSVVADEIRKLAEQSKASSENINTLIDKITNDTNIMVDTTNTVNDELNNQKTDINVVIESFKKIIKALDEIIPKIDVVNSSAINLNNNKNNILEKIDNTSSIAEEISASNEEISASTEEVKTSSEEVTKIAQKLSNMTDKMTKEVSNFKL</sequence>
<dbReference type="CDD" id="cd12912">
    <property type="entry name" value="PDC2_MCP_like"/>
    <property type="match status" value="1"/>
</dbReference>
<evidence type="ECO:0000256" key="2">
    <source>
        <dbReference type="ARBA" id="ARBA00022475"/>
    </source>
</evidence>
<dbReference type="Pfam" id="PF00015">
    <property type="entry name" value="MCPsignal"/>
    <property type="match status" value="1"/>
</dbReference>
<dbReference type="Gene3D" id="3.30.450.20">
    <property type="entry name" value="PAS domain"/>
    <property type="match status" value="2"/>
</dbReference>
<evidence type="ECO:0000313" key="13">
    <source>
        <dbReference type="EMBL" id="MCM1988958.1"/>
    </source>
</evidence>
<reference evidence="13" key="2">
    <citation type="submission" date="2021-04" db="EMBL/GenBank/DDBJ databases">
        <authorList>
            <person name="Dong X."/>
        </authorList>
    </citation>
    <scope>NUCLEOTIDE SEQUENCE</scope>
    <source>
        <strain evidence="13">ZWT</strain>
    </source>
</reference>
<comment type="caution">
    <text evidence="13">The sequence shown here is derived from an EMBL/GenBank/DDBJ whole genome shotgun (WGS) entry which is preliminary data.</text>
</comment>
<feature type="domain" description="Methyl-accepting transducer" evidence="11">
    <location>
        <begin position="421"/>
        <end position="671"/>
    </location>
</feature>
<evidence type="ECO:0000256" key="1">
    <source>
        <dbReference type="ARBA" id="ARBA00004651"/>
    </source>
</evidence>
<accession>A0A9J6NY93</accession>
<dbReference type="InterPro" id="IPR003660">
    <property type="entry name" value="HAMP_dom"/>
</dbReference>
<reference evidence="13" key="1">
    <citation type="journal article" date="2021" name="mSystems">
        <title>Bacteria and Archaea Synergistically Convert Glycine Betaine to Biogenic Methane in the Formosa Cold Seep of the South China Sea.</title>
        <authorList>
            <person name="Li L."/>
            <person name="Zhang W."/>
            <person name="Zhang S."/>
            <person name="Song L."/>
            <person name="Sun Q."/>
            <person name="Zhang H."/>
            <person name="Xiang H."/>
            <person name="Dong X."/>
        </authorList>
    </citation>
    <scope>NUCLEOTIDE SEQUENCE</scope>
    <source>
        <strain evidence="13">ZWT</strain>
    </source>
</reference>
<dbReference type="PANTHER" id="PTHR32089:SF112">
    <property type="entry name" value="LYSOZYME-LIKE PROTEIN-RELATED"/>
    <property type="match status" value="1"/>
</dbReference>
<dbReference type="PROSITE" id="PS50885">
    <property type="entry name" value="HAMP"/>
    <property type="match status" value="1"/>
</dbReference>
<evidence type="ECO:0000256" key="7">
    <source>
        <dbReference type="ARBA" id="ARBA00023224"/>
    </source>
</evidence>
<dbReference type="EMBL" id="JAGSOJ010000001">
    <property type="protein sequence ID" value="MCM1988958.1"/>
    <property type="molecule type" value="Genomic_DNA"/>
</dbReference>
<organism evidence="13 14">
    <name type="scientific">Oceanirhabdus seepicola</name>
    <dbReference type="NCBI Taxonomy" id="2828781"/>
    <lineage>
        <taxon>Bacteria</taxon>
        <taxon>Bacillati</taxon>
        <taxon>Bacillota</taxon>
        <taxon>Clostridia</taxon>
        <taxon>Eubacteriales</taxon>
        <taxon>Clostridiaceae</taxon>
        <taxon>Oceanirhabdus</taxon>
    </lineage>
</organism>